<accession>A0A4P2QXS8</accession>
<proteinExistence type="predicted"/>
<dbReference type="Pfam" id="PF12146">
    <property type="entry name" value="Hydrolase_4"/>
    <property type="match status" value="1"/>
</dbReference>
<dbReference type="Gene3D" id="3.40.50.1820">
    <property type="entry name" value="alpha/beta hydrolase"/>
    <property type="match status" value="1"/>
</dbReference>
<name>A0A4P2QXS8_SORCE</name>
<dbReference type="InterPro" id="IPR029058">
    <property type="entry name" value="AB_hydrolase_fold"/>
</dbReference>
<dbReference type="RefSeq" id="WP_129578393.1">
    <property type="nucleotide sequence ID" value="NZ_CP012672.1"/>
</dbReference>
<dbReference type="PANTHER" id="PTHR12277">
    <property type="entry name" value="ALPHA/BETA HYDROLASE DOMAIN-CONTAINING PROTEIN"/>
    <property type="match status" value="1"/>
</dbReference>
<evidence type="ECO:0000313" key="3">
    <source>
        <dbReference type="Proteomes" id="UP000295497"/>
    </source>
</evidence>
<evidence type="ECO:0000313" key="2">
    <source>
        <dbReference type="EMBL" id="AUX35354.1"/>
    </source>
</evidence>
<dbReference type="PANTHER" id="PTHR12277:SF81">
    <property type="entry name" value="PROTEIN ABHD13"/>
    <property type="match status" value="1"/>
</dbReference>
<dbReference type="Proteomes" id="UP000295497">
    <property type="component" value="Chromosome"/>
</dbReference>
<dbReference type="AlphaFoldDB" id="A0A4P2QXS8"/>
<dbReference type="EMBL" id="CP012672">
    <property type="protein sequence ID" value="AUX35354.1"/>
    <property type="molecule type" value="Genomic_DNA"/>
</dbReference>
<sequence length="278" mass="30826">MPTNDPDNQLDELLRALEANPRSAGVFYPRQVNTPPPASATDYDIPVAPGVTVGARWHLADPQNPTVLAFHGNGETVPDYDDIAEMWRDIGLNLFIVDYRGYGWSGGRPTLRSLHDDPAKVADFFERELAETSRARGLDRPPEPLLFGRSLGSSPASRIASERGSAYRALILESGFSDVRHLLALFDIELGDLRDEAHRRFSNPELLKRVQIPVLSLHGAHDSLLPPFHARENHAAVPHEKKELCLINGAGHNDILLFAPAYFGAIRDFLQKHGGRRP</sequence>
<feature type="domain" description="Serine aminopeptidase S33" evidence="1">
    <location>
        <begin position="65"/>
        <end position="182"/>
    </location>
</feature>
<dbReference type="SUPFAM" id="SSF53474">
    <property type="entry name" value="alpha/beta-Hydrolases"/>
    <property type="match status" value="1"/>
</dbReference>
<protein>
    <submittedName>
        <fullName evidence="2">Temperature sensitive supressor</fullName>
    </submittedName>
</protein>
<evidence type="ECO:0000259" key="1">
    <source>
        <dbReference type="Pfam" id="PF12146"/>
    </source>
</evidence>
<reference evidence="2 3" key="1">
    <citation type="submission" date="2015-09" db="EMBL/GenBank/DDBJ databases">
        <title>Sorangium comparison.</title>
        <authorList>
            <person name="Zaburannyi N."/>
            <person name="Bunk B."/>
            <person name="Overmann J."/>
            <person name="Mueller R."/>
        </authorList>
    </citation>
    <scope>NUCLEOTIDE SEQUENCE [LARGE SCALE GENOMIC DNA]</scope>
    <source>
        <strain evidence="2 3">So ce836</strain>
    </source>
</reference>
<organism evidence="2 3">
    <name type="scientific">Sorangium cellulosum</name>
    <name type="common">Polyangium cellulosum</name>
    <dbReference type="NCBI Taxonomy" id="56"/>
    <lineage>
        <taxon>Bacteria</taxon>
        <taxon>Pseudomonadati</taxon>
        <taxon>Myxococcota</taxon>
        <taxon>Polyangia</taxon>
        <taxon>Polyangiales</taxon>
        <taxon>Polyangiaceae</taxon>
        <taxon>Sorangium</taxon>
    </lineage>
</organism>
<gene>
    <name evidence="2" type="ORF">SOCE836_075450</name>
</gene>
<dbReference type="InterPro" id="IPR022742">
    <property type="entry name" value="Hydrolase_4"/>
</dbReference>